<sequence length="85" mass="9155">MQTKIALIGIIVEEPGSVEKTNNLLHEYSRYIVGRMGLPYREKGISIISIVLDAPQSELSALAGRLGQIGGISVKTMTAKTANLE</sequence>
<reference evidence="1 2" key="1">
    <citation type="submission" date="2019-03" db="EMBL/GenBank/DDBJ databases">
        <title>Genomic Encyclopedia of Type Strains, Phase IV (KMG-IV): sequencing the most valuable type-strain genomes for metagenomic binning, comparative biology and taxonomic classification.</title>
        <authorList>
            <person name="Goeker M."/>
        </authorList>
    </citation>
    <scope>NUCLEOTIDE SEQUENCE [LARGE SCALE GENOMIC DNA]</scope>
    <source>
        <strain evidence="1 2">DSM 100433</strain>
    </source>
</reference>
<dbReference type="RefSeq" id="WP_132084161.1">
    <property type="nucleotide sequence ID" value="NZ_SLUK01000003.1"/>
</dbReference>
<dbReference type="InterPro" id="IPR023860">
    <property type="entry name" value="FeFe-hyd_TM1266"/>
</dbReference>
<dbReference type="AlphaFoldDB" id="A0A9X8UJR3"/>
<accession>A0A9X8UJR3</accession>
<dbReference type="Pfam" id="PF21699">
    <property type="entry name" value="TM1266-like"/>
    <property type="match status" value="1"/>
</dbReference>
<dbReference type="InterPro" id="IPR027271">
    <property type="entry name" value="Acetolactate_synth/TF_NikR_C"/>
</dbReference>
<evidence type="ECO:0000313" key="1">
    <source>
        <dbReference type="EMBL" id="TCL44014.1"/>
    </source>
</evidence>
<comment type="caution">
    <text evidence="1">The sequence shown here is derived from an EMBL/GenBank/DDBJ whole genome shotgun (WGS) entry which is preliminary data.</text>
</comment>
<dbReference type="InterPro" id="IPR045865">
    <property type="entry name" value="ACT-like_dom_sf"/>
</dbReference>
<protein>
    <submittedName>
        <fullName evidence="1">Iron-only hydrogenase system regulator</fullName>
    </submittedName>
</protein>
<organism evidence="1 2">
    <name type="scientific">Harryflintia acetispora</name>
    <dbReference type="NCBI Taxonomy" id="1849041"/>
    <lineage>
        <taxon>Bacteria</taxon>
        <taxon>Bacillati</taxon>
        <taxon>Bacillota</taxon>
        <taxon>Clostridia</taxon>
        <taxon>Eubacteriales</taxon>
        <taxon>Oscillospiraceae</taxon>
        <taxon>Harryflintia</taxon>
    </lineage>
</organism>
<dbReference type="NCBIfam" id="TIGR03959">
    <property type="entry name" value="hyd_TM1266"/>
    <property type="match status" value="1"/>
</dbReference>
<dbReference type="SUPFAM" id="SSF55021">
    <property type="entry name" value="ACT-like"/>
    <property type="match status" value="1"/>
</dbReference>
<dbReference type="Proteomes" id="UP000294682">
    <property type="component" value="Unassembled WGS sequence"/>
</dbReference>
<keyword evidence="2" id="KW-1185">Reference proteome</keyword>
<gene>
    <name evidence="1" type="ORF">EDD78_10351</name>
</gene>
<dbReference type="EMBL" id="SLUK01000003">
    <property type="protein sequence ID" value="TCL44014.1"/>
    <property type="molecule type" value="Genomic_DNA"/>
</dbReference>
<evidence type="ECO:0000313" key="2">
    <source>
        <dbReference type="Proteomes" id="UP000294682"/>
    </source>
</evidence>
<name>A0A9X8UJR3_9FIRM</name>
<proteinExistence type="predicted"/>
<dbReference type="Gene3D" id="3.30.70.1150">
    <property type="entry name" value="ACT-like. Chain A, domain 2"/>
    <property type="match status" value="1"/>
</dbReference>